<dbReference type="GO" id="GO:0047057">
    <property type="term" value="F:vitamin-K-epoxide reductase (warfarin-sensitive) activity"/>
    <property type="evidence" value="ECO:0007669"/>
    <property type="project" value="UniProtKB-EC"/>
</dbReference>
<organism evidence="15 16">
    <name type="scientific">Microcaecilia unicolor</name>
    <dbReference type="NCBI Taxonomy" id="1415580"/>
    <lineage>
        <taxon>Eukaryota</taxon>
        <taxon>Metazoa</taxon>
        <taxon>Chordata</taxon>
        <taxon>Craniata</taxon>
        <taxon>Vertebrata</taxon>
        <taxon>Euteleostomi</taxon>
        <taxon>Amphibia</taxon>
        <taxon>Gymnophiona</taxon>
        <taxon>Siphonopidae</taxon>
        <taxon>Microcaecilia</taxon>
    </lineage>
</organism>
<dbReference type="PANTHER" id="PTHR14519:SF8">
    <property type="entry name" value="VITAMIN K EPOXIDE REDUCTASE COMPLEX SUBUNIT 1"/>
    <property type="match status" value="1"/>
</dbReference>
<feature type="transmembrane region" description="Helical" evidence="12">
    <location>
        <begin position="118"/>
        <end position="147"/>
    </location>
</feature>
<evidence type="ECO:0000256" key="12">
    <source>
        <dbReference type="SAM" id="Phobius"/>
    </source>
</evidence>
<accession>A0A6P7YP78</accession>
<dbReference type="OrthoDB" id="17010at2759"/>
<evidence type="ECO:0000256" key="4">
    <source>
        <dbReference type="ARBA" id="ARBA00022692"/>
    </source>
</evidence>
<dbReference type="RefSeq" id="XP_030065035.1">
    <property type="nucleotide sequence ID" value="XM_030209175.1"/>
</dbReference>
<keyword evidence="10" id="KW-1015">Disulfide bond</keyword>
<dbReference type="CDD" id="cd12917">
    <property type="entry name" value="VKOR_euk"/>
    <property type="match status" value="1"/>
</dbReference>
<keyword evidence="4 12" id="KW-0812">Transmembrane</keyword>
<gene>
    <name evidence="16" type="primary">LOC115473952</name>
</gene>
<evidence type="ECO:0000259" key="14">
    <source>
        <dbReference type="SMART" id="SM00756"/>
    </source>
</evidence>
<comment type="similarity">
    <text evidence="2">Belongs to the VKOR family.</text>
</comment>
<evidence type="ECO:0000256" key="1">
    <source>
        <dbReference type="ARBA" id="ARBA00004477"/>
    </source>
</evidence>
<keyword evidence="15" id="KW-1185">Reference proteome</keyword>
<evidence type="ECO:0000256" key="13">
    <source>
        <dbReference type="SAM" id="SignalP"/>
    </source>
</evidence>
<keyword evidence="8" id="KW-0560">Oxidoreductase</keyword>
<dbReference type="Pfam" id="PF07884">
    <property type="entry name" value="VKOR"/>
    <property type="match status" value="1"/>
</dbReference>
<dbReference type="InterPro" id="IPR042406">
    <property type="entry name" value="VKORC1/VKORC1L1"/>
</dbReference>
<feature type="signal peptide" evidence="13">
    <location>
        <begin position="1"/>
        <end position="25"/>
    </location>
</feature>
<feature type="chain" id="PRO_5027680465" description="vitamin-K-epoxide reductase (warfarin-sensitive)" evidence="13">
    <location>
        <begin position="26"/>
        <end position="170"/>
    </location>
</feature>
<dbReference type="EC" id="1.17.4.4" evidence="3"/>
<dbReference type="InterPro" id="IPR038354">
    <property type="entry name" value="VKOR_sf"/>
</dbReference>
<dbReference type="InParanoid" id="A0A6P7YP78"/>
<keyword evidence="5" id="KW-0874">Quinone</keyword>
<name>A0A6P7YP78_9AMPH</name>
<evidence type="ECO:0000256" key="7">
    <source>
        <dbReference type="ARBA" id="ARBA00022989"/>
    </source>
</evidence>
<evidence type="ECO:0000256" key="11">
    <source>
        <dbReference type="ARBA" id="ARBA00023284"/>
    </source>
</evidence>
<sequence length="170" mass="19311">MKVPGWERKLRFFLCLVGIVLSVYAYHVETSKESDASYKALCDISSSISCSKVFTSRWGRGFGLLENFVGRNSVINQPNSVFGIVFYSLQILLGFVGTIAAAVTLIGTSVVSVAGSLFLAYILFFVLHDFCVVCITTYMLNFTLFFLNWVRLEYLRLEYLQLETRKTKKY</sequence>
<reference evidence="16" key="1">
    <citation type="submission" date="2025-08" db="UniProtKB">
        <authorList>
            <consortium name="RefSeq"/>
        </authorList>
    </citation>
    <scope>IDENTIFICATION</scope>
</reference>
<evidence type="ECO:0000313" key="15">
    <source>
        <dbReference type="Proteomes" id="UP000515156"/>
    </source>
</evidence>
<comment type="subcellular location">
    <subcellularLocation>
        <location evidence="1">Endoplasmic reticulum membrane</location>
        <topology evidence="1">Multi-pass membrane protein</topology>
    </subcellularLocation>
</comment>
<keyword evidence="11" id="KW-0676">Redox-active center</keyword>
<keyword evidence="6" id="KW-0256">Endoplasmic reticulum</keyword>
<keyword evidence="9 12" id="KW-0472">Membrane</keyword>
<dbReference type="InterPro" id="IPR012932">
    <property type="entry name" value="VKOR"/>
</dbReference>
<dbReference type="GO" id="GO:0007596">
    <property type="term" value="P:blood coagulation"/>
    <property type="evidence" value="ECO:0007669"/>
    <property type="project" value="TreeGrafter"/>
</dbReference>
<protein>
    <recommendedName>
        <fullName evidence="3">vitamin-K-epoxide reductase (warfarin-sensitive)</fullName>
        <ecNumber evidence="3">1.17.4.4</ecNumber>
    </recommendedName>
</protein>
<dbReference type="GeneID" id="115473952"/>
<dbReference type="KEGG" id="muo:115473952"/>
<dbReference type="SMART" id="SM00756">
    <property type="entry name" value="VKc"/>
    <property type="match status" value="1"/>
</dbReference>
<feature type="domain" description="Vitamin K epoxide reductase" evidence="14">
    <location>
        <begin position="4"/>
        <end position="152"/>
    </location>
</feature>
<evidence type="ECO:0000256" key="8">
    <source>
        <dbReference type="ARBA" id="ARBA00023002"/>
    </source>
</evidence>
<dbReference type="GO" id="GO:0048038">
    <property type="term" value="F:quinone binding"/>
    <property type="evidence" value="ECO:0007669"/>
    <property type="project" value="UniProtKB-KW"/>
</dbReference>
<dbReference type="GO" id="GO:0005789">
    <property type="term" value="C:endoplasmic reticulum membrane"/>
    <property type="evidence" value="ECO:0007669"/>
    <property type="project" value="UniProtKB-SubCell"/>
</dbReference>
<dbReference type="GO" id="GO:0042373">
    <property type="term" value="P:vitamin K metabolic process"/>
    <property type="evidence" value="ECO:0007669"/>
    <property type="project" value="InterPro"/>
</dbReference>
<dbReference type="Gene3D" id="1.20.1440.130">
    <property type="entry name" value="VKOR domain"/>
    <property type="match status" value="1"/>
</dbReference>
<dbReference type="PANTHER" id="PTHR14519">
    <property type="entry name" value="VITAMIN K EPOXIDE REDUCTASE COMPLEX, SUBUNIT 1"/>
    <property type="match status" value="1"/>
</dbReference>
<evidence type="ECO:0000256" key="9">
    <source>
        <dbReference type="ARBA" id="ARBA00023136"/>
    </source>
</evidence>
<keyword evidence="13" id="KW-0732">Signal</keyword>
<evidence type="ECO:0000256" key="2">
    <source>
        <dbReference type="ARBA" id="ARBA00006214"/>
    </source>
</evidence>
<evidence type="ECO:0000313" key="16">
    <source>
        <dbReference type="RefSeq" id="XP_030065035.1"/>
    </source>
</evidence>
<feature type="transmembrane region" description="Helical" evidence="12">
    <location>
        <begin position="84"/>
        <end position="106"/>
    </location>
</feature>
<evidence type="ECO:0000256" key="6">
    <source>
        <dbReference type="ARBA" id="ARBA00022824"/>
    </source>
</evidence>
<dbReference type="FunFam" id="1.20.1440.130:FF:000001">
    <property type="entry name" value="Vitamin K epoxide reductase complex subunit 1-like 1"/>
    <property type="match status" value="1"/>
</dbReference>
<evidence type="ECO:0000256" key="3">
    <source>
        <dbReference type="ARBA" id="ARBA00012278"/>
    </source>
</evidence>
<dbReference type="Proteomes" id="UP000515156">
    <property type="component" value="Chromosome 7"/>
</dbReference>
<keyword evidence="7 12" id="KW-1133">Transmembrane helix</keyword>
<proteinExistence type="inferred from homology"/>
<dbReference type="AlphaFoldDB" id="A0A6P7YP78"/>
<evidence type="ECO:0000256" key="10">
    <source>
        <dbReference type="ARBA" id="ARBA00023157"/>
    </source>
</evidence>
<evidence type="ECO:0000256" key="5">
    <source>
        <dbReference type="ARBA" id="ARBA00022719"/>
    </source>
</evidence>